<protein>
    <submittedName>
        <fullName evidence="1">Uncharacterized protein</fullName>
    </submittedName>
</protein>
<proteinExistence type="predicted"/>
<keyword evidence="2" id="KW-1185">Reference proteome</keyword>
<name>A0AC61MTQ2_9FIRM</name>
<evidence type="ECO:0000313" key="1">
    <source>
        <dbReference type="EMBL" id="QQK07729.1"/>
    </source>
</evidence>
<evidence type="ECO:0000313" key="2">
    <source>
        <dbReference type="Proteomes" id="UP000595814"/>
    </source>
</evidence>
<accession>A0AC61MTQ2</accession>
<gene>
    <name evidence="1" type="ORF">JFY71_10655</name>
</gene>
<organism evidence="1 2">
    <name type="scientific">Miniphocaeibacter halophilus</name>
    <dbReference type="NCBI Taxonomy" id="2931922"/>
    <lineage>
        <taxon>Bacteria</taxon>
        <taxon>Bacillati</taxon>
        <taxon>Bacillota</taxon>
        <taxon>Tissierellia</taxon>
        <taxon>Tissierellales</taxon>
        <taxon>Peptoniphilaceae</taxon>
        <taxon>Miniphocaeibacter</taxon>
    </lineage>
</organism>
<sequence>MAKKRSKANADGTIFVELRNNKKYYKAQLIIGTNEDGSPKRKSFCSYN</sequence>
<reference evidence="1 2" key="1">
    <citation type="journal article" date="2022" name="Int. J. Syst. Evol. Microbiol.">
        <title>Miniphocaeibacter halophilus sp. nov., an ammonium-tolerant acetate-producing bacterium isolated from a biogas system.</title>
        <authorList>
            <person name="Schnurer A."/>
            <person name="Singh A."/>
            <person name="Bi S."/>
            <person name="Qiao W."/>
            <person name="Westerholm M."/>
        </authorList>
    </citation>
    <scope>NUCLEOTIDE SEQUENCE [LARGE SCALE GENOMIC DNA]</scope>
    <source>
        <strain evidence="1 2">AMB_01</strain>
    </source>
</reference>
<dbReference type="Proteomes" id="UP000595814">
    <property type="component" value="Chromosome"/>
</dbReference>
<dbReference type="EMBL" id="CP066744">
    <property type="protein sequence ID" value="QQK07729.1"/>
    <property type="molecule type" value="Genomic_DNA"/>
</dbReference>